<dbReference type="InterPro" id="IPR015191">
    <property type="entry name" value="SelB_WHD4"/>
</dbReference>
<accession>A0A846Z5G8</accession>
<evidence type="ECO:0000259" key="1">
    <source>
        <dbReference type="Pfam" id="PF09107"/>
    </source>
</evidence>
<dbReference type="RefSeq" id="WP_210748511.1">
    <property type="nucleotide sequence ID" value="NZ_JAAXPI010000055.1"/>
</dbReference>
<dbReference type="SUPFAM" id="SSF46785">
    <property type="entry name" value="Winged helix' DNA-binding domain"/>
    <property type="match status" value="1"/>
</dbReference>
<dbReference type="Proteomes" id="UP000579250">
    <property type="component" value="Unassembled WGS sequence"/>
</dbReference>
<reference evidence="2 3" key="1">
    <citation type="submission" date="2020-04" db="EMBL/GenBank/DDBJ databases">
        <title>MicrobeNet Type strains.</title>
        <authorList>
            <person name="Nicholson A.C."/>
        </authorList>
    </citation>
    <scope>NUCLEOTIDE SEQUENCE [LARGE SCALE GENOMIC DNA]</scope>
    <source>
        <strain evidence="2 3">ATCC BAA-277</strain>
    </source>
</reference>
<dbReference type="Gene3D" id="1.10.10.10">
    <property type="entry name" value="Winged helix-like DNA-binding domain superfamily/Winged helix DNA-binding domain"/>
    <property type="match status" value="1"/>
</dbReference>
<dbReference type="GO" id="GO:0005737">
    <property type="term" value="C:cytoplasm"/>
    <property type="evidence" value="ECO:0007669"/>
    <property type="project" value="InterPro"/>
</dbReference>
<dbReference type="GO" id="GO:0005525">
    <property type="term" value="F:GTP binding"/>
    <property type="evidence" value="ECO:0007669"/>
    <property type="project" value="InterPro"/>
</dbReference>
<keyword evidence="2" id="KW-0251">Elongation factor</keyword>
<dbReference type="InterPro" id="IPR036390">
    <property type="entry name" value="WH_DNA-bd_sf"/>
</dbReference>
<dbReference type="Pfam" id="PF09107">
    <property type="entry name" value="WHD_3rd_SelB"/>
    <property type="match status" value="1"/>
</dbReference>
<sequence length="117" mass="12015">EAEKGVDAVRSDLAAAPFQAPDAGRLAALGLTPKMVAAAAAAGALLKVGDGIVLLPGDDTRAAALLAGLGGPFTLSEARRALGTTRRVAVPLLEHLDERGYTVRVDDLRRRCTEEAG</sequence>
<dbReference type="EMBL" id="JAAXPI010000055">
    <property type="protein sequence ID" value="NKZ07491.1"/>
    <property type="molecule type" value="Genomic_DNA"/>
</dbReference>
<organism evidence="2 3">
    <name type="scientific">Actinomadura latina</name>
    <dbReference type="NCBI Taxonomy" id="163603"/>
    <lineage>
        <taxon>Bacteria</taxon>
        <taxon>Bacillati</taxon>
        <taxon>Actinomycetota</taxon>
        <taxon>Actinomycetes</taxon>
        <taxon>Streptosporangiales</taxon>
        <taxon>Thermomonosporaceae</taxon>
        <taxon>Actinomadura</taxon>
    </lineage>
</organism>
<evidence type="ECO:0000313" key="2">
    <source>
        <dbReference type="EMBL" id="NKZ07491.1"/>
    </source>
</evidence>
<dbReference type="AlphaFoldDB" id="A0A846Z5G8"/>
<proteinExistence type="predicted"/>
<feature type="non-terminal residue" evidence="2">
    <location>
        <position position="1"/>
    </location>
</feature>
<keyword evidence="2" id="KW-0648">Protein biosynthesis</keyword>
<dbReference type="GO" id="GO:0001514">
    <property type="term" value="P:selenocysteine incorporation"/>
    <property type="evidence" value="ECO:0007669"/>
    <property type="project" value="InterPro"/>
</dbReference>
<name>A0A846Z5G8_9ACTN</name>
<protein>
    <submittedName>
        <fullName evidence="2">Selenocysteine-specific translation elongation factor</fullName>
    </submittedName>
</protein>
<keyword evidence="3" id="KW-1185">Reference proteome</keyword>
<feature type="domain" description="Elongation factor SelB fourth winged-helix" evidence="1">
    <location>
        <begin position="66"/>
        <end position="110"/>
    </location>
</feature>
<evidence type="ECO:0000313" key="3">
    <source>
        <dbReference type="Proteomes" id="UP000579250"/>
    </source>
</evidence>
<dbReference type="GO" id="GO:0003746">
    <property type="term" value="F:translation elongation factor activity"/>
    <property type="evidence" value="ECO:0007669"/>
    <property type="project" value="UniProtKB-KW"/>
</dbReference>
<comment type="caution">
    <text evidence="2">The sequence shown here is derived from an EMBL/GenBank/DDBJ whole genome shotgun (WGS) entry which is preliminary data.</text>
</comment>
<gene>
    <name evidence="2" type="ORF">HGB48_27720</name>
</gene>
<dbReference type="InterPro" id="IPR036388">
    <property type="entry name" value="WH-like_DNA-bd_sf"/>
</dbReference>
<dbReference type="GO" id="GO:0003723">
    <property type="term" value="F:RNA binding"/>
    <property type="evidence" value="ECO:0007669"/>
    <property type="project" value="InterPro"/>
</dbReference>